<sequence>MQDRHAYLSVLLRRNTAYFALHQEVQSRRASVMSAVIYSTPKFAPAAQGAVNAEPKKGFFARVLDAIIAARTEQAEREVLKYVQRPGGRYPLQ</sequence>
<evidence type="ECO:0000313" key="1">
    <source>
        <dbReference type="EMBL" id="BAF90477.1"/>
    </source>
</evidence>
<name>A8HYM9_AZOC5</name>
<reference evidence="1 2" key="6">
    <citation type="journal article" date="2011" name="Appl. Environ. Microbiol.">
        <title>Involvement of the azorhizobial chromosome partition gene (parA) in the onset of bacteroid differentiation during Sesbania rostrata stem nodule development.</title>
        <authorList>
            <person name="Liu CT."/>
            <person name="Lee KB."/>
            <person name="Wang YS."/>
            <person name="Peng MH."/>
            <person name="Lee KT."/>
            <person name="Suzuki S."/>
            <person name="Suzuki T."/>
            <person name="Oyaizu H."/>
        </authorList>
    </citation>
    <scope>NUCLEOTIDE SEQUENCE [LARGE SCALE GENOMIC DNA]</scope>
    <source>
        <strain evidence="2">ATCC 43989 / DSM 5975 / JCM 20966 / LMG 6465 / NBRC 14845 / NCIMB 13405 / ORS 571</strain>
    </source>
</reference>
<reference evidence="1 2" key="4">
    <citation type="journal article" date="2009" name="Appl. Environ. Microbiol.">
        <title>Comparative genome-wide transcriptional profiling of Azorhizobium caulinodans ORS571 grown under free-living and symbiotic conditions.</title>
        <authorList>
            <person name="Tsukada S."/>
            <person name="Aono T."/>
            <person name="Akiba N."/>
            <person name="Lee KB."/>
            <person name="Liu CT."/>
            <person name="Toyazaki H."/>
            <person name="Oyaizu H."/>
        </authorList>
    </citation>
    <scope>NUCLEOTIDE SEQUENCE [LARGE SCALE GENOMIC DNA]</scope>
    <source>
        <strain evidence="2">ATCC 43989 / DSM 5975 / JCM 20966 / LMG 6465 / NBRC 14845 / NCIMB 13405 / ORS 571</strain>
    </source>
</reference>
<reference evidence="1 2" key="1">
    <citation type="journal article" date="2007" name="Appl. Environ. Microbiol.">
        <title>Rhizobial factors required for stem nodule maturation and maintenance in Sesbania rostrata-Azorhizobium caulinodans ORS571 symbiosis.</title>
        <authorList>
            <person name="Suzuki S."/>
            <person name="Aono T."/>
            <person name="Lee KB."/>
            <person name="Suzuki T."/>
            <person name="Liu CT."/>
            <person name="Miwa H."/>
            <person name="Wakao S."/>
            <person name="Iki T."/>
            <person name="Oyaizu H."/>
        </authorList>
    </citation>
    <scope>NUCLEOTIDE SEQUENCE [LARGE SCALE GENOMIC DNA]</scope>
    <source>
        <strain evidence="2">ATCC 43989 / DSM 5975 / JCM 20966 / LMG 6465 / NBRC 14845 / NCIMB 13405 / ORS 571</strain>
    </source>
</reference>
<reference evidence="2" key="2">
    <citation type="submission" date="2007-04" db="EMBL/GenBank/DDBJ databases">
        <title>Complete genome sequence of the nitrogen-fixing bacterium Azorhizobium caulinodans ORS571.</title>
        <authorList>
            <person name="Lee K.B."/>
            <person name="Backer P.D."/>
            <person name="Aono T."/>
            <person name="Liu C.T."/>
            <person name="Suzuki S."/>
            <person name="Suzuki T."/>
            <person name="Kaneko T."/>
            <person name="Yamada M."/>
            <person name="Tabata S."/>
            <person name="Kupfer D.M."/>
            <person name="Najar F.Z."/>
            <person name="Wiley G.B."/>
            <person name="Roe B."/>
            <person name="Binnewies T."/>
            <person name="Ussery D."/>
            <person name="Vereecke D."/>
            <person name="Gevers D."/>
            <person name="Holsters M."/>
            <person name="Oyaizu H."/>
        </authorList>
    </citation>
    <scope>NUCLEOTIDE SEQUENCE [LARGE SCALE GENOMIC DNA]</scope>
    <source>
        <strain evidence="2">ATCC 43989 / DSM 5975 / JCM 20966 / LMG 6465 / NBRC 14845 / NCIMB 13405 / ORS 571</strain>
    </source>
</reference>
<gene>
    <name evidence="1" type="ordered locus">AZC_4479</name>
</gene>
<accession>A8HYM9</accession>
<proteinExistence type="predicted"/>
<protein>
    <submittedName>
        <fullName evidence="1">Uncharacterized protein</fullName>
    </submittedName>
</protein>
<dbReference type="HOGENOM" id="CLU_2393525_0_0_5"/>
<organism evidence="1 2">
    <name type="scientific">Azorhizobium caulinodans (strain ATCC 43989 / DSM 5975 / JCM 20966 / LMG 6465 / NBRC 14845 / NCIMB 13405 / ORS 571)</name>
    <dbReference type="NCBI Taxonomy" id="438753"/>
    <lineage>
        <taxon>Bacteria</taxon>
        <taxon>Pseudomonadati</taxon>
        <taxon>Pseudomonadota</taxon>
        <taxon>Alphaproteobacteria</taxon>
        <taxon>Hyphomicrobiales</taxon>
        <taxon>Xanthobacteraceae</taxon>
        <taxon>Azorhizobium</taxon>
    </lineage>
</organism>
<dbReference type="AlphaFoldDB" id="A8HYM9"/>
<reference evidence="1 2" key="5">
    <citation type="journal article" date="2010" name="Appl. Environ. Microbiol.">
        <title>phrR-like gene praR of Azorhizobium caulinodans ORS571 is essential for symbiosis with Sesbania rostrata and is involved in expression of reb genes.</title>
        <authorList>
            <person name="Akiba N."/>
            <person name="Aono T."/>
            <person name="Toyazaki H."/>
            <person name="Sato S."/>
            <person name="Oyaizu H."/>
        </authorList>
    </citation>
    <scope>NUCLEOTIDE SEQUENCE [LARGE SCALE GENOMIC DNA]</scope>
    <source>
        <strain evidence="2">ATCC 43989 / DSM 5975 / JCM 20966 / LMG 6465 / NBRC 14845 / NCIMB 13405 / ORS 571</strain>
    </source>
</reference>
<evidence type="ECO:0000313" key="2">
    <source>
        <dbReference type="Proteomes" id="UP000000270"/>
    </source>
</evidence>
<dbReference type="Proteomes" id="UP000000270">
    <property type="component" value="Chromosome"/>
</dbReference>
<reference evidence="1 2" key="3">
    <citation type="journal article" date="2008" name="BMC Genomics">
        <title>The genome of the versatile nitrogen fixer Azorhizobium caulinodans ORS571.</title>
        <authorList>
            <person name="Lee KB."/>
            <person name="Backer P.D."/>
            <person name="Aono T."/>
            <person name="Liu CT."/>
            <person name="Suzuki S."/>
            <person name="Suzuki T."/>
            <person name="Kaneko T."/>
            <person name="Yamada M."/>
            <person name="Tabata S."/>
            <person name="Kupfer D.M."/>
            <person name="Najar F.Z."/>
            <person name="Wiley G.B."/>
            <person name="Roe B."/>
            <person name="Binnewies T.T."/>
            <person name="Ussery D.W."/>
            <person name="D'Haeze W."/>
            <person name="Herder J.D."/>
            <person name="Gevers D."/>
            <person name="Vereecke D."/>
            <person name="Holsters M."/>
            <person name="Oyaizu H."/>
        </authorList>
    </citation>
    <scope>NUCLEOTIDE SEQUENCE [LARGE SCALE GENOMIC DNA]</scope>
    <source>
        <strain evidence="2">ATCC 43989 / DSM 5975 / JCM 20966 / LMG 6465 / NBRC 14845 / NCIMB 13405 / ORS 571</strain>
    </source>
</reference>
<dbReference type="KEGG" id="azc:AZC_4479"/>
<keyword evidence="2" id="KW-1185">Reference proteome</keyword>
<dbReference type="EMBL" id="AP009384">
    <property type="protein sequence ID" value="BAF90477.1"/>
    <property type="molecule type" value="Genomic_DNA"/>
</dbReference>